<gene>
    <name evidence="8" type="ORF">GCM10010994_40330</name>
</gene>
<feature type="binding site" evidence="5">
    <location>
        <position position="121"/>
    </location>
    <ligand>
        <name>substrate</name>
    </ligand>
</feature>
<evidence type="ECO:0000256" key="6">
    <source>
        <dbReference type="PIRSR" id="PIRSR015582-2"/>
    </source>
</evidence>
<evidence type="ECO:0000313" key="8">
    <source>
        <dbReference type="EMBL" id="GGC78007.1"/>
    </source>
</evidence>
<dbReference type="Proteomes" id="UP000637002">
    <property type="component" value="Unassembled WGS sequence"/>
</dbReference>
<protein>
    <submittedName>
        <fullName evidence="8">CoA ester lyase</fullName>
    </submittedName>
</protein>
<reference evidence="8" key="2">
    <citation type="submission" date="2020-09" db="EMBL/GenBank/DDBJ databases">
        <authorList>
            <person name="Sun Q."/>
            <person name="Zhou Y."/>
        </authorList>
    </citation>
    <scope>NUCLEOTIDE SEQUENCE</scope>
    <source>
        <strain evidence="8">CGMCC 1.12919</strain>
    </source>
</reference>
<dbReference type="GO" id="GO:0006107">
    <property type="term" value="P:oxaloacetate metabolic process"/>
    <property type="evidence" value="ECO:0007669"/>
    <property type="project" value="TreeGrafter"/>
</dbReference>
<evidence type="ECO:0000259" key="7">
    <source>
        <dbReference type="Pfam" id="PF03328"/>
    </source>
</evidence>
<feature type="binding site" evidence="5">
    <location>
        <position position="66"/>
    </location>
    <ligand>
        <name>substrate</name>
    </ligand>
</feature>
<proteinExistence type="inferred from homology"/>
<dbReference type="GO" id="GO:0000287">
    <property type="term" value="F:magnesium ion binding"/>
    <property type="evidence" value="ECO:0007669"/>
    <property type="project" value="TreeGrafter"/>
</dbReference>
<keyword evidence="9" id="KW-1185">Reference proteome</keyword>
<dbReference type="PANTHER" id="PTHR32308:SF10">
    <property type="entry name" value="CITRATE LYASE SUBUNIT BETA"/>
    <property type="match status" value="1"/>
</dbReference>
<comment type="similarity">
    <text evidence="2">Belongs to the HpcH/HpaI aldolase family.</text>
</comment>
<comment type="cofactor">
    <cofactor evidence="1">
        <name>Mg(2+)</name>
        <dbReference type="ChEBI" id="CHEBI:18420"/>
    </cofactor>
</comment>
<sequence>MDQDNDLGPALLFCPGDRPERFAKAAATADQAVLDLEDGVLPDGKDAARAAVVAYLAEAGARAIVRINHPATPRGRADAAAIVAAGGRTLLLPKTQSRMEVDDILALRAGADRLRVVVTVETALGVRALPEILGQPGVTAVSWGPYDLAADMGLRSARDGAGQLLSPLAHARDQILLAAAAARTTVLDTVTAELRDPAILARDAEVAALFGMRGKFAIHPAQVDVIRRAFRPSAAEVERCRRLLAAVPAHGAFLFEGDMIDEPMLRRARRTLALAERADATAHA</sequence>
<feature type="binding site" evidence="6">
    <location>
        <position position="147"/>
    </location>
    <ligand>
        <name>Mg(2+)</name>
        <dbReference type="ChEBI" id="CHEBI:18420"/>
    </ligand>
</feature>
<keyword evidence="8" id="KW-0456">Lyase</keyword>
<dbReference type="PIRSF" id="PIRSF015582">
    <property type="entry name" value="Cit_lyase_B"/>
    <property type="match status" value="1"/>
</dbReference>
<name>A0A916ULV2_9HYPH</name>
<evidence type="ECO:0000256" key="1">
    <source>
        <dbReference type="ARBA" id="ARBA00001946"/>
    </source>
</evidence>
<dbReference type="InterPro" id="IPR005000">
    <property type="entry name" value="Aldolase/citrate-lyase_domain"/>
</dbReference>
<evidence type="ECO:0000256" key="2">
    <source>
        <dbReference type="ARBA" id="ARBA00005568"/>
    </source>
</evidence>
<keyword evidence="3 6" id="KW-0479">Metal-binding</keyword>
<evidence type="ECO:0000256" key="3">
    <source>
        <dbReference type="ARBA" id="ARBA00022723"/>
    </source>
</evidence>
<dbReference type="InterPro" id="IPR040442">
    <property type="entry name" value="Pyrv_kinase-like_dom_sf"/>
</dbReference>
<organism evidence="8 9">
    <name type="scientific">Chelatococcus reniformis</name>
    <dbReference type="NCBI Taxonomy" id="1494448"/>
    <lineage>
        <taxon>Bacteria</taxon>
        <taxon>Pseudomonadati</taxon>
        <taxon>Pseudomonadota</taxon>
        <taxon>Alphaproteobacteria</taxon>
        <taxon>Hyphomicrobiales</taxon>
        <taxon>Chelatococcaceae</taxon>
        <taxon>Chelatococcus</taxon>
    </lineage>
</organism>
<feature type="binding site" evidence="6">
    <location>
        <position position="121"/>
    </location>
    <ligand>
        <name>Mg(2+)</name>
        <dbReference type="ChEBI" id="CHEBI:18420"/>
    </ligand>
</feature>
<dbReference type="EMBL" id="BMGG01000007">
    <property type="protein sequence ID" value="GGC78007.1"/>
    <property type="molecule type" value="Genomic_DNA"/>
</dbReference>
<dbReference type="Pfam" id="PF03328">
    <property type="entry name" value="HpcH_HpaI"/>
    <property type="match status" value="1"/>
</dbReference>
<dbReference type="AlphaFoldDB" id="A0A916ULV2"/>
<dbReference type="RefSeq" id="WP_188610968.1">
    <property type="nucleotide sequence ID" value="NZ_BMGG01000007.1"/>
</dbReference>
<keyword evidence="4 6" id="KW-0460">Magnesium</keyword>
<reference evidence="8" key="1">
    <citation type="journal article" date="2014" name="Int. J. Syst. Evol. Microbiol.">
        <title>Complete genome sequence of Corynebacterium casei LMG S-19264T (=DSM 44701T), isolated from a smear-ripened cheese.</title>
        <authorList>
            <consortium name="US DOE Joint Genome Institute (JGI-PGF)"/>
            <person name="Walter F."/>
            <person name="Albersmeier A."/>
            <person name="Kalinowski J."/>
            <person name="Ruckert C."/>
        </authorList>
    </citation>
    <scope>NUCLEOTIDE SEQUENCE</scope>
    <source>
        <strain evidence="8">CGMCC 1.12919</strain>
    </source>
</reference>
<feature type="domain" description="HpcH/HpaI aldolase/citrate lyase" evidence="7">
    <location>
        <begin position="11"/>
        <end position="220"/>
    </location>
</feature>
<comment type="caution">
    <text evidence="8">The sequence shown here is derived from an EMBL/GenBank/DDBJ whole genome shotgun (WGS) entry which is preliminary data.</text>
</comment>
<evidence type="ECO:0000256" key="4">
    <source>
        <dbReference type="ARBA" id="ARBA00022842"/>
    </source>
</evidence>
<evidence type="ECO:0000313" key="9">
    <source>
        <dbReference type="Proteomes" id="UP000637002"/>
    </source>
</evidence>
<accession>A0A916ULV2</accession>
<dbReference type="InterPro" id="IPR015813">
    <property type="entry name" value="Pyrv/PenolPyrv_kinase-like_dom"/>
</dbReference>
<dbReference type="Gene3D" id="3.20.20.60">
    <property type="entry name" value="Phosphoenolpyruvate-binding domains"/>
    <property type="match status" value="1"/>
</dbReference>
<dbReference type="GO" id="GO:0016829">
    <property type="term" value="F:lyase activity"/>
    <property type="evidence" value="ECO:0007669"/>
    <property type="project" value="UniProtKB-KW"/>
</dbReference>
<dbReference type="InterPro" id="IPR011206">
    <property type="entry name" value="Citrate_lyase_beta/mcl1/mcl2"/>
</dbReference>
<dbReference type="SUPFAM" id="SSF51621">
    <property type="entry name" value="Phosphoenolpyruvate/pyruvate domain"/>
    <property type="match status" value="1"/>
</dbReference>
<dbReference type="PANTHER" id="PTHR32308">
    <property type="entry name" value="LYASE BETA SUBUNIT, PUTATIVE (AFU_ORTHOLOGUE AFUA_4G13030)-RELATED"/>
    <property type="match status" value="1"/>
</dbReference>
<evidence type="ECO:0000256" key="5">
    <source>
        <dbReference type="PIRSR" id="PIRSR015582-1"/>
    </source>
</evidence>